<dbReference type="Pfam" id="PF03133">
    <property type="entry name" value="TTL"/>
    <property type="match status" value="1"/>
</dbReference>
<accession>B8CDG1</accession>
<dbReference type="InterPro" id="IPR004344">
    <property type="entry name" value="TTL/TTLL_fam"/>
</dbReference>
<gene>
    <name evidence="4" type="ORF">THAPSDRAFT_37617</name>
</gene>
<dbReference type="PANTHER" id="PTHR12241">
    <property type="entry name" value="TUBULIN POLYGLUTAMYLASE"/>
    <property type="match status" value="1"/>
</dbReference>
<evidence type="ECO:0008006" key="6">
    <source>
        <dbReference type="Google" id="ProtNLM"/>
    </source>
</evidence>
<dbReference type="Gene3D" id="3.30.470.20">
    <property type="entry name" value="ATP-grasp fold, B domain"/>
    <property type="match status" value="1"/>
</dbReference>
<dbReference type="InParanoid" id="B8CDG1"/>
<evidence type="ECO:0000313" key="4">
    <source>
        <dbReference type="EMBL" id="EED88450.1"/>
    </source>
</evidence>
<dbReference type="SUPFAM" id="SSF56059">
    <property type="entry name" value="Glutathione synthetase ATP-binding domain-like"/>
    <property type="match status" value="1"/>
</dbReference>
<dbReference type="AlphaFoldDB" id="B8CDG1"/>
<evidence type="ECO:0000256" key="1">
    <source>
        <dbReference type="ARBA" id="ARBA00022598"/>
    </source>
</evidence>
<dbReference type="Proteomes" id="UP000001449">
    <property type="component" value="Chromosome 15"/>
</dbReference>
<evidence type="ECO:0000256" key="2">
    <source>
        <dbReference type="ARBA" id="ARBA00022741"/>
    </source>
</evidence>
<proteinExistence type="predicted"/>
<feature type="non-terminal residue" evidence="4">
    <location>
        <position position="250"/>
    </location>
</feature>
<name>B8CDG1_THAPS</name>
<dbReference type="GeneID" id="7442013"/>
<evidence type="ECO:0000256" key="3">
    <source>
        <dbReference type="ARBA" id="ARBA00022840"/>
    </source>
</evidence>
<dbReference type="GO" id="GO:0016874">
    <property type="term" value="F:ligase activity"/>
    <property type="evidence" value="ECO:0007669"/>
    <property type="project" value="UniProtKB-KW"/>
</dbReference>
<protein>
    <recommendedName>
        <fullName evidence="6">Tubulin-tyrosine ligase</fullName>
    </recommendedName>
</protein>
<dbReference type="GO" id="GO:0005524">
    <property type="term" value="F:ATP binding"/>
    <property type="evidence" value="ECO:0007669"/>
    <property type="project" value="UniProtKB-KW"/>
</dbReference>
<dbReference type="EMBL" id="CM000650">
    <property type="protein sequence ID" value="EED88450.1"/>
    <property type="molecule type" value="Genomic_DNA"/>
</dbReference>
<keyword evidence="1" id="KW-0436">Ligase</keyword>
<dbReference type="PROSITE" id="PS51221">
    <property type="entry name" value="TTL"/>
    <property type="match status" value="1"/>
</dbReference>
<reference evidence="4 5" key="2">
    <citation type="journal article" date="2008" name="Nature">
        <title>The Phaeodactylum genome reveals the evolutionary history of diatom genomes.</title>
        <authorList>
            <person name="Bowler C."/>
            <person name="Allen A.E."/>
            <person name="Badger J.H."/>
            <person name="Grimwood J."/>
            <person name="Jabbari K."/>
            <person name="Kuo A."/>
            <person name="Maheswari U."/>
            <person name="Martens C."/>
            <person name="Maumus F."/>
            <person name="Otillar R.P."/>
            <person name="Rayko E."/>
            <person name="Salamov A."/>
            <person name="Vandepoele K."/>
            <person name="Beszteri B."/>
            <person name="Gruber A."/>
            <person name="Heijde M."/>
            <person name="Katinka M."/>
            <person name="Mock T."/>
            <person name="Valentin K."/>
            <person name="Verret F."/>
            <person name="Berges J.A."/>
            <person name="Brownlee C."/>
            <person name="Cadoret J.P."/>
            <person name="Chiovitti A."/>
            <person name="Choi C.J."/>
            <person name="Coesel S."/>
            <person name="De Martino A."/>
            <person name="Detter J.C."/>
            <person name="Durkin C."/>
            <person name="Falciatore A."/>
            <person name="Fournet J."/>
            <person name="Haruta M."/>
            <person name="Huysman M.J."/>
            <person name="Jenkins B.D."/>
            <person name="Jiroutova K."/>
            <person name="Jorgensen R.E."/>
            <person name="Joubert Y."/>
            <person name="Kaplan A."/>
            <person name="Kroger N."/>
            <person name="Kroth P.G."/>
            <person name="La Roche J."/>
            <person name="Lindquist E."/>
            <person name="Lommer M."/>
            <person name="Martin-Jezequel V."/>
            <person name="Lopez P.J."/>
            <person name="Lucas S."/>
            <person name="Mangogna M."/>
            <person name="McGinnis K."/>
            <person name="Medlin L.K."/>
            <person name="Montsant A."/>
            <person name="Oudot-Le Secq M.P."/>
            <person name="Napoli C."/>
            <person name="Obornik M."/>
            <person name="Parker M.S."/>
            <person name="Petit J.L."/>
            <person name="Porcel B.M."/>
            <person name="Poulsen N."/>
            <person name="Robison M."/>
            <person name="Rychlewski L."/>
            <person name="Rynearson T.A."/>
            <person name="Schmutz J."/>
            <person name="Shapiro H."/>
            <person name="Siaut M."/>
            <person name="Stanley M."/>
            <person name="Sussman M.R."/>
            <person name="Taylor A.R."/>
            <person name="Vardi A."/>
            <person name="von Dassow P."/>
            <person name="Vyverman W."/>
            <person name="Willis A."/>
            <person name="Wyrwicz L.S."/>
            <person name="Rokhsar D.S."/>
            <person name="Weissenbach J."/>
            <person name="Armbrust E.V."/>
            <person name="Green B.R."/>
            <person name="Van de Peer Y."/>
            <person name="Grigoriev I.V."/>
        </authorList>
    </citation>
    <scope>NUCLEOTIDE SEQUENCE [LARGE SCALE GENOMIC DNA]</scope>
    <source>
        <strain evidence="4 5">CCMP1335</strain>
    </source>
</reference>
<organism evidence="4 5">
    <name type="scientific">Thalassiosira pseudonana</name>
    <name type="common">Marine diatom</name>
    <name type="synonym">Cyclotella nana</name>
    <dbReference type="NCBI Taxonomy" id="35128"/>
    <lineage>
        <taxon>Eukaryota</taxon>
        <taxon>Sar</taxon>
        <taxon>Stramenopiles</taxon>
        <taxon>Ochrophyta</taxon>
        <taxon>Bacillariophyta</taxon>
        <taxon>Coscinodiscophyceae</taxon>
        <taxon>Thalassiosirophycidae</taxon>
        <taxon>Thalassiosirales</taxon>
        <taxon>Thalassiosiraceae</taxon>
        <taxon>Thalassiosira</taxon>
    </lineage>
</organism>
<evidence type="ECO:0000313" key="5">
    <source>
        <dbReference type="Proteomes" id="UP000001449"/>
    </source>
</evidence>
<dbReference type="PaxDb" id="35128-Thaps37617"/>
<keyword evidence="3" id="KW-0067">ATP-binding</keyword>
<dbReference type="OMA" id="HYRINSI"/>
<dbReference type="HOGENOM" id="CLU_010131_1_3_1"/>
<sequence>MPLTYALPHEFNSFVSGYQKTSKDKAANVWIIKPIGLSRGRGISLANDIANVSYSEPIVIQRYIADPLKFLGYKFDLRIYVLVTSFHSLEAFIYKEGLARFGTRKYSSRPELINDNRIHLTNSSIQKEFEEDIDKSHPASLAGSNGAESKVAMSWLLKRLADDGIDTDVLWERVVSVCVKALVAASSDIPHQPNSFEVFGFDVMFDEQMKCWLIEVNSSPSMSCDSALDTKIKGSLIRDAIALVDPPDFD</sequence>
<dbReference type="PANTHER" id="PTHR12241:SF155">
    <property type="entry name" value="TUBULIN-TYROSINE LIGASE FAMILY PROTEIN"/>
    <property type="match status" value="1"/>
</dbReference>
<dbReference type="KEGG" id="tps:THAPSDRAFT_37617"/>
<dbReference type="STRING" id="35128.B8CDG1"/>
<keyword evidence="2" id="KW-0547">Nucleotide-binding</keyword>
<dbReference type="FunCoup" id="B8CDG1">
    <property type="interactions" value="11"/>
</dbReference>
<reference evidence="4 5" key="1">
    <citation type="journal article" date="2004" name="Science">
        <title>The genome of the diatom Thalassiosira pseudonana: ecology, evolution, and metabolism.</title>
        <authorList>
            <person name="Armbrust E.V."/>
            <person name="Berges J.A."/>
            <person name="Bowler C."/>
            <person name="Green B.R."/>
            <person name="Martinez D."/>
            <person name="Putnam N.H."/>
            <person name="Zhou S."/>
            <person name="Allen A.E."/>
            <person name="Apt K.E."/>
            <person name="Bechner M."/>
            <person name="Brzezinski M.A."/>
            <person name="Chaal B.K."/>
            <person name="Chiovitti A."/>
            <person name="Davis A.K."/>
            <person name="Demarest M.S."/>
            <person name="Detter J.C."/>
            <person name="Glavina T."/>
            <person name="Goodstein D."/>
            <person name="Hadi M.Z."/>
            <person name="Hellsten U."/>
            <person name="Hildebrand M."/>
            <person name="Jenkins B.D."/>
            <person name="Jurka J."/>
            <person name="Kapitonov V.V."/>
            <person name="Kroger N."/>
            <person name="Lau W.W."/>
            <person name="Lane T.W."/>
            <person name="Larimer F.W."/>
            <person name="Lippmeier J.C."/>
            <person name="Lucas S."/>
            <person name="Medina M."/>
            <person name="Montsant A."/>
            <person name="Obornik M."/>
            <person name="Parker M.S."/>
            <person name="Palenik B."/>
            <person name="Pazour G.J."/>
            <person name="Richardson P.M."/>
            <person name="Rynearson T.A."/>
            <person name="Saito M.A."/>
            <person name="Schwartz D.C."/>
            <person name="Thamatrakoln K."/>
            <person name="Valentin K."/>
            <person name="Vardi A."/>
            <person name="Wilkerson F.P."/>
            <person name="Rokhsar D.S."/>
        </authorList>
    </citation>
    <scope>NUCLEOTIDE SEQUENCE [LARGE SCALE GENOMIC DNA]</scope>
    <source>
        <strain evidence="4 5">CCMP1335</strain>
    </source>
</reference>
<keyword evidence="5" id="KW-1185">Reference proteome</keyword>
<dbReference type="eggNOG" id="KOG2156">
    <property type="taxonomic scope" value="Eukaryota"/>
</dbReference>
<dbReference type="RefSeq" id="XP_002294095.1">
    <property type="nucleotide sequence ID" value="XM_002294059.1"/>
</dbReference>